<evidence type="ECO:0000313" key="4">
    <source>
        <dbReference type="Proteomes" id="UP000192927"/>
    </source>
</evidence>
<proteinExistence type="predicted"/>
<evidence type="ECO:0000256" key="1">
    <source>
        <dbReference type="SAM" id="Coils"/>
    </source>
</evidence>
<evidence type="ECO:0000313" key="3">
    <source>
        <dbReference type="EMBL" id="SLM38430.1"/>
    </source>
</evidence>
<keyword evidence="4" id="KW-1185">Reference proteome</keyword>
<dbReference type="InterPro" id="IPR037475">
    <property type="entry name" value="Sos7"/>
</dbReference>
<dbReference type="Proteomes" id="UP000192927">
    <property type="component" value="Unassembled WGS sequence"/>
</dbReference>
<dbReference type="PANTHER" id="PTHR37329">
    <property type="entry name" value="KINETOCHORE PROTEIN SOS7"/>
    <property type="match status" value="1"/>
</dbReference>
<dbReference type="GO" id="GO:0000776">
    <property type="term" value="C:kinetochore"/>
    <property type="evidence" value="ECO:0007669"/>
    <property type="project" value="InterPro"/>
</dbReference>
<dbReference type="Pfam" id="PF20882">
    <property type="entry name" value="Sos7"/>
    <property type="match status" value="1"/>
</dbReference>
<dbReference type="PANTHER" id="PTHR37329:SF1">
    <property type="entry name" value="KINETOCHORE PROTEIN SOS7"/>
    <property type="match status" value="1"/>
</dbReference>
<dbReference type="EMBL" id="FWEW01002474">
    <property type="protein sequence ID" value="SLM38430.1"/>
    <property type="molecule type" value="Genomic_DNA"/>
</dbReference>
<sequence length="307" mass="33683">MAKNHREVLSSLSILQTQDLSIIRLSEPISFPNAPVTANRSSDVSTDAFENPSPASLEADLSHYKVRKARPYSSIPIATTTPTLLTRNSSKELFSKLRFSYLEQVTKEKFLRAIVGDPPLIVEQQENAELEAQLAVAKAELKAQKVEVVGMVEELEARGRELSRRYETIQLQTTHLSVLPAQISSLQATLAQLQNSQQSTSAPTNPSLALPLPATLSLLSTRTSELDALNAQLCHLQTAVRPKARELERLENELRPLEVQKAGTVQGAREARRMREEGGGEAGEMELRGRWLRGCVAVLGEGGMLAA</sequence>
<reference evidence="4" key="1">
    <citation type="submission" date="2017-03" db="EMBL/GenBank/DDBJ databases">
        <authorList>
            <person name="Sharma R."/>
            <person name="Thines M."/>
        </authorList>
    </citation>
    <scope>NUCLEOTIDE SEQUENCE [LARGE SCALE GENOMIC DNA]</scope>
</reference>
<name>A0A1W5D607_9LECA</name>
<protein>
    <recommendedName>
        <fullName evidence="2">Kinetochore protein Sos7 coiled-coil domain-containing protein</fullName>
    </recommendedName>
</protein>
<feature type="domain" description="Kinetochore protein Sos7 coiled-coil" evidence="2">
    <location>
        <begin position="92"/>
        <end position="166"/>
    </location>
</feature>
<feature type="coiled-coil region" evidence="1">
    <location>
        <begin position="120"/>
        <end position="172"/>
    </location>
</feature>
<evidence type="ECO:0000259" key="2">
    <source>
        <dbReference type="Pfam" id="PF20882"/>
    </source>
</evidence>
<dbReference type="AlphaFoldDB" id="A0A1W5D607"/>
<keyword evidence="1" id="KW-0175">Coiled coil</keyword>
<accession>A0A1W5D607</accession>
<organism evidence="3 4">
    <name type="scientific">Lasallia pustulata</name>
    <dbReference type="NCBI Taxonomy" id="136370"/>
    <lineage>
        <taxon>Eukaryota</taxon>
        <taxon>Fungi</taxon>
        <taxon>Dikarya</taxon>
        <taxon>Ascomycota</taxon>
        <taxon>Pezizomycotina</taxon>
        <taxon>Lecanoromycetes</taxon>
        <taxon>OSLEUM clade</taxon>
        <taxon>Umbilicariomycetidae</taxon>
        <taxon>Umbilicariales</taxon>
        <taxon>Umbilicariaceae</taxon>
        <taxon>Lasallia</taxon>
    </lineage>
</organism>
<dbReference type="InterPro" id="IPR048781">
    <property type="entry name" value="Sos7_CC"/>
</dbReference>
<dbReference type="GO" id="GO:0051315">
    <property type="term" value="P:attachment of mitotic spindle microtubules to kinetochore"/>
    <property type="evidence" value="ECO:0007669"/>
    <property type="project" value="TreeGrafter"/>
</dbReference>
<dbReference type="GO" id="GO:0034501">
    <property type="term" value="P:protein localization to kinetochore"/>
    <property type="evidence" value="ECO:0007669"/>
    <property type="project" value="InterPro"/>
</dbReference>